<dbReference type="AlphaFoldDB" id="A0A1M5ELT6"/>
<gene>
    <name evidence="2" type="ORF">SAMN05444349_1364</name>
</gene>
<dbReference type="InterPro" id="IPR021958">
    <property type="entry name" value="DUF3575"/>
</dbReference>
<evidence type="ECO:0000313" key="2">
    <source>
        <dbReference type="EMBL" id="SHF80080.1"/>
    </source>
</evidence>
<dbReference type="RefSeq" id="WP_025075966.1">
    <property type="nucleotide sequence ID" value="NZ_FQVD01000036.1"/>
</dbReference>
<keyword evidence="1" id="KW-0732">Signal</keyword>
<accession>A0A1M5ELT6</accession>
<feature type="signal peptide" evidence="1">
    <location>
        <begin position="1"/>
        <end position="18"/>
    </location>
</feature>
<name>A0A1M5ELT6_9BACE</name>
<evidence type="ECO:0008006" key="4">
    <source>
        <dbReference type="Google" id="ProtNLM"/>
    </source>
</evidence>
<organism evidence="2 3">
    <name type="scientific">Bacteroides faecichinchillae</name>
    <dbReference type="NCBI Taxonomy" id="871325"/>
    <lineage>
        <taxon>Bacteria</taxon>
        <taxon>Pseudomonadati</taxon>
        <taxon>Bacteroidota</taxon>
        <taxon>Bacteroidia</taxon>
        <taxon>Bacteroidales</taxon>
        <taxon>Bacteroidaceae</taxon>
        <taxon>Bacteroides</taxon>
    </lineage>
</organism>
<dbReference type="OrthoDB" id="1046564at2"/>
<evidence type="ECO:0000256" key="1">
    <source>
        <dbReference type="SAM" id="SignalP"/>
    </source>
</evidence>
<proteinExistence type="predicted"/>
<keyword evidence="3" id="KW-1185">Reference proteome</keyword>
<dbReference type="Pfam" id="PF12099">
    <property type="entry name" value="DUF3575"/>
    <property type="match status" value="1"/>
</dbReference>
<dbReference type="Proteomes" id="UP000184436">
    <property type="component" value="Unassembled WGS sequence"/>
</dbReference>
<dbReference type="STRING" id="871325.SAMN05444349_1364"/>
<feature type="chain" id="PRO_5030031369" description="DUF3575 domain-containing protein" evidence="1">
    <location>
        <begin position="19"/>
        <end position="437"/>
    </location>
</feature>
<evidence type="ECO:0000313" key="3">
    <source>
        <dbReference type="Proteomes" id="UP000184436"/>
    </source>
</evidence>
<reference evidence="2 3" key="1">
    <citation type="submission" date="2016-11" db="EMBL/GenBank/DDBJ databases">
        <authorList>
            <person name="Jaros S."/>
            <person name="Januszkiewicz K."/>
            <person name="Wedrychowicz H."/>
        </authorList>
    </citation>
    <scope>NUCLEOTIDE SEQUENCE [LARGE SCALE GENOMIC DNA]</scope>
    <source>
        <strain evidence="2 3">DSM 26883</strain>
    </source>
</reference>
<sequence>MKKAIGFFLLFTVFHLQAQEPVTQKEEKIVSQNSLSIQIQYKKGYSVVDSLFRDNKATLDRLVTLINSLDTDPLTSIKSISIKGNASPEGFVDKNRSLVGKRASLLRQYLLDRTTLPDTAIKVVASDIDWEALRNMIAVTDQPWRDMAIEIIDHTPLFIYDKNRRIIDGKKKRLGMLYGGRAWKYMENNFFPDLRNAAVRIEYIQENVPSDNGIPKNVVEQLSTEENVVEGTTEFTMQVEETLAESVQQVPTVPMSKDKKSTVLLKTNMLYDIVAVPNIGIEIPIGKNWSVETNWMYAWWNSNAKNISWRTYGGNLEVRKWFSPHKEFKSFMCGHHVGIYGQMVTYDFGWGSTGYLSDKWSWGVGLSYGYSLPVGNHFNIDFSLGLGYLQGSYMKYHPQDNCYVWDSTHIRKWFGPTKMEISLVWFIGGRKEKGGAK</sequence>
<protein>
    <recommendedName>
        <fullName evidence="4">DUF3575 domain-containing protein</fullName>
    </recommendedName>
</protein>
<dbReference type="EMBL" id="FQVD01000036">
    <property type="protein sequence ID" value="SHF80080.1"/>
    <property type="molecule type" value="Genomic_DNA"/>
</dbReference>